<feature type="domain" description="SGNH hydrolase-type esterase" evidence="1">
    <location>
        <begin position="351"/>
        <end position="464"/>
    </location>
</feature>
<evidence type="ECO:0000313" key="3">
    <source>
        <dbReference type="Proteomes" id="UP001373909"/>
    </source>
</evidence>
<evidence type="ECO:0000313" key="2">
    <source>
        <dbReference type="EMBL" id="WWO44509.1"/>
    </source>
</evidence>
<dbReference type="Pfam" id="PF13472">
    <property type="entry name" value="Lipase_GDSL_2"/>
    <property type="match status" value="1"/>
</dbReference>
<dbReference type="Gene3D" id="3.40.50.1110">
    <property type="entry name" value="SGNH hydrolase"/>
    <property type="match status" value="1"/>
</dbReference>
<name>A0ABZ2GGY6_9BURK</name>
<organism evidence="2 3">
    <name type="scientific">Janthinobacterium aestuarii</name>
    <dbReference type="NCBI Taxonomy" id="2985511"/>
    <lineage>
        <taxon>Bacteria</taxon>
        <taxon>Pseudomonadati</taxon>
        <taxon>Pseudomonadota</taxon>
        <taxon>Betaproteobacteria</taxon>
        <taxon>Burkholderiales</taxon>
        <taxon>Oxalobacteraceae</taxon>
        <taxon>Janthinobacterium</taxon>
    </lineage>
</organism>
<proteinExistence type="predicted"/>
<dbReference type="InterPro" id="IPR036514">
    <property type="entry name" value="SGNH_hydro_sf"/>
</dbReference>
<gene>
    <name evidence="2" type="ORF">OPV09_17465</name>
</gene>
<sequence length="482" mass="49694">MPTITAGGTPQTIILPVGQVLNVVGGAGTAGVAYLLDPVLGGTNSLQSWTIGVGALAPIGPYADQQRFLVTCSSGSVDVSLGNAVLGAPRVVKNVAGLADSAGTLLPATGPAGVLNFNPARMRKWCAAKARVLSKAGRGVVALMGDSRTTGFGAAGTANFVGARAKNRAAQLAAFLNAQGLPAHTDSFFCDGNINSVGATAPQYDPRITMGAGWTNSGAFNVVQWTGFGIAFSNLTTLNAMTFTPDNPTDTADVYYLTRPGFGSFTISVGGNVIKTIDANVAQSIKKETVTFPRGANTITFTPVALGSGVFVYGCDCYDSTMPKISVWTLGNSGGGVANLIYNTYPWEGTQPFKLGVMTPDVVILDIGVNDANSAMVLATYSQRLTTIVDNVQTGGSNCILSTFLPASLASWPRAAPPLVQPYWDAITSVALAKGLPLIDHASRFGSYELANPLGLYADTLHQNGVAMADQAQIDGAVLLAA</sequence>
<dbReference type="InterPro" id="IPR013830">
    <property type="entry name" value="SGNH_hydro"/>
</dbReference>
<evidence type="ECO:0000259" key="1">
    <source>
        <dbReference type="Pfam" id="PF13472"/>
    </source>
</evidence>
<dbReference type="RefSeq" id="WP_338678920.1">
    <property type="nucleotide sequence ID" value="NZ_CP142523.1"/>
</dbReference>
<keyword evidence="3" id="KW-1185">Reference proteome</keyword>
<reference evidence="2 3" key="1">
    <citation type="submission" date="2024-01" db="EMBL/GenBank/DDBJ databases">
        <title>Draft genome sequences of nine bacterial species from freshwater ponds near Washington, DC.</title>
        <authorList>
            <person name="Pavloudi C."/>
            <person name="Oliver L."/>
            <person name="Slattery K."/>
            <person name="Lissner G."/>
            <person name="Saw J.H."/>
        </authorList>
    </citation>
    <scope>NUCLEOTIDE SEQUENCE [LARGE SCALE GENOMIC DNA]</scope>
    <source>
        <strain evidence="3">TB1-E2</strain>
    </source>
</reference>
<keyword evidence="2" id="KW-0378">Hydrolase</keyword>
<dbReference type="EMBL" id="CP142523">
    <property type="protein sequence ID" value="WWO44509.1"/>
    <property type="molecule type" value="Genomic_DNA"/>
</dbReference>
<dbReference type="GO" id="GO:0016787">
    <property type="term" value="F:hydrolase activity"/>
    <property type="evidence" value="ECO:0007669"/>
    <property type="project" value="UniProtKB-KW"/>
</dbReference>
<dbReference type="Proteomes" id="UP001373909">
    <property type="component" value="Chromosome"/>
</dbReference>
<protein>
    <submittedName>
        <fullName evidence="2">SGNH/GDSL hydrolase family protein</fullName>
        <ecNumber evidence="2">3.1.-.-</ecNumber>
    </submittedName>
</protein>
<dbReference type="EC" id="3.1.-.-" evidence="2"/>
<dbReference type="SUPFAM" id="SSF52266">
    <property type="entry name" value="SGNH hydrolase"/>
    <property type="match status" value="1"/>
</dbReference>
<accession>A0ABZ2GGY6</accession>